<proteinExistence type="inferred from homology"/>
<dbReference type="AlphaFoldDB" id="A0A1W0W234"/>
<dbReference type="STRING" id="4558.A0A1W0W234"/>
<keyword evidence="4 6" id="KW-0804">Transcription</keyword>
<dbReference type="EMBL" id="CM000761">
    <property type="protein sequence ID" value="OQU88458.1"/>
    <property type="molecule type" value="Genomic_DNA"/>
</dbReference>
<dbReference type="GO" id="GO:0003677">
    <property type="term" value="F:DNA binding"/>
    <property type="evidence" value="ECO:0007669"/>
    <property type="project" value="UniProtKB-KW"/>
</dbReference>
<evidence type="ECO:0000256" key="7">
    <source>
        <dbReference type="SAM" id="MobiDB-lite"/>
    </source>
</evidence>
<comment type="subunit">
    <text evidence="6">Heterotrimer.</text>
</comment>
<evidence type="ECO:0000256" key="1">
    <source>
        <dbReference type="ARBA" id="ARBA00004123"/>
    </source>
</evidence>
<dbReference type="OMA" id="HAMGHLR"/>
<dbReference type="GO" id="GO:0005634">
    <property type="term" value="C:nucleus"/>
    <property type="evidence" value="ECO:0007669"/>
    <property type="project" value="UniProtKB-SubCell"/>
</dbReference>
<dbReference type="Pfam" id="PF02045">
    <property type="entry name" value="CBFB_NFYA"/>
    <property type="match status" value="1"/>
</dbReference>
<organism evidence="8 9">
    <name type="scientific">Sorghum bicolor</name>
    <name type="common">Sorghum</name>
    <name type="synonym">Sorghum vulgare</name>
    <dbReference type="NCBI Taxonomy" id="4558"/>
    <lineage>
        <taxon>Eukaryota</taxon>
        <taxon>Viridiplantae</taxon>
        <taxon>Streptophyta</taxon>
        <taxon>Embryophyta</taxon>
        <taxon>Tracheophyta</taxon>
        <taxon>Spermatophyta</taxon>
        <taxon>Magnoliopsida</taxon>
        <taxon>Liliopsida</taxon>
        <taxon>Poales</taxon>
        <taxon>Poaceae</taxon>
        <taxon>PACMAD clade</taxon>
        <taxon>Panicoideae</taxon>
        <taxon>Andropogonodae</taxon>
        <taxon>Andropogoneae</taxon>
        <taxon>Sorghinae</taxon>
        <taxon>Sorghum</taxon>
    </lineage>
</organism>
<gene>
    <name evidence="8" type="ORF">SORBI_3002G038500</name>
</gene>
<feature type="region of interest" description="Disordered" evidence="7">
    <location>
        <begin position="204"/>
        <end position="266"/>
    </location>
</feature>
<evidence type="ECO:0000256" key="6">
    <source>
        <dbReference type="RuleBase" id="RU367155"/>
    </source>
</evidence>
<keyword evidence="9" id="KW-1185">Reference proteome</keyword>
<dbReference type="InterPro" id="IPR001289">
    <property type="entry name" value="NFYA"/>
</dbReference>
<evidence type="ECO:0000313" key="9">
    <source>
        <dbReference type="Proteomes" id="UP000000768"/>
    </source>
</evidence>
<evidence type="ECO:0000256" key="5">
    <source>
        <dbReference type="ARBA" id="ARBA00023242"/>
    </source>
</evidence>
<comment type="function">
    <text evidence="6">Component of the sequence-specific heterotrimeric transcription factor (NF-Y) which specifically recognizes a 5'-CCAAT-3' box motif found in the promoters of its target genes.</text>
</comment>
<dbReference type="GO" id="GO:0006357">
    <property type="term" value="P:regulation of transcription by RNA polymerase II"/>
    <property type="evidence" value="ECO:0000318"/>
    <property type="project" value="GO_Central"/>
</dbReference>
<dbReference type="PANTHER" id="PTHR12632">
    <property type="entry name" value="TRANSCRIPTION FACTOR NF-Y ALPHA-RELATED"/>
    <property type="match status" value="1"/>
</dbReference>
<dbReference type="SMART" id="SM00521">
    <property type="entry name" value="CBF"/>
    <property type="match status" value="1"/>
</dbReference>
<keyword evidence="5 6" id="KW-0539">Nucleus</keyword>
<dbReference type="GO" id="GO:0000981">
    <property type="term" value="F:DNA-binding transcription factor activity, RNA polymerase II-specific"/>
    <property type="evidence" value="ECO:0000318"/>
    <property type="project" value="GO_Central"/>
</dbReference>
<sequence>MRSAFQDHGLGFHQAITDGGGGGAGPATTAAPWWAAAPHQGCAAARFPIISSSSVSGDPDPRRHELKFHEPPGAAAMAAAAHPELLLHKYHHGRFDLSIGQSMMFSTNAIPDHHSYGTASYYPFYGAHALVCICHTDPFCLGCFSTRLVSHHSIYFYICKKKKKMKHGRVLLPPAIAADEPVYVNAKQFNGILRRRLARAKAACRDRRVSGGNRRKPYMHESRHLHALRRARGTGGRFLNTRSRDDGDPHKPPNEGSAASNKAKAKAAAAAATRLQQQEDRQADALFLSSLVNVAGGDGDGGEATAWPGCSAPSRGCCDLLRS</sequence>
<accession>A0A1W0W234</accession>
<evidence type="ECO:0000256" key="2">
    <source>
        <dbReference type="ARBA" id="ARBA00023015"/>
    </source>
</evidence>
<feature type="compositionally biased region" description="Basic and acidic residues" evidence="7">
    <location>
        <begin position="242"/>
        <end position="253"/>
    </location>
</feature>
<dbReference type="PRINTS" id="PR00616">
    <property type="entry name" value="CCAATSUBUNTB"/>
</dbReference>
<dbReference type="Proteomes" id="UP000000768">
    <property type="component" value="Chromosome 2"/>
</dbReference>
<reference evidence="8 9" key="1">
    <citation type="journal article" date="2009" name="Nature">
        <title>The Sorghum bicolor genome and the diversification of grasses.</title>
        <authorList>
            <person name="Paterson A.H."/>
            <person name="Bowers J.E."/>
            <person name="Bruggmann R."/>
            <person name="Dubchak I."/>
            <person name="Grimwood J."/>
            <person name="Gundlach H."/>
            <person name="Haberer G."/>
            <person name="Hellsten U."/>
            <person name="Mitros T."/>
            <person name="Poliakov A."/>
            <person name="Schmutz J."/>
            <person name="Spannagl M."/>
            <person name="Tang H."/>
            <person name="Wang X."/>
            <person name="Wicker T."/>
            <person name="Bharti A.K."/>
            <person name="Chapman J."/>
            <person name="Feltus F.A."/>
            <person name="Gowik U."/>
            <person name="Grigoriev I.V."/>
            <person name="Lyons E."/>
            <person name="Maher C.A."/>
            <person name="Martis M."/>
            <person name="Narechania A."/>
            <person name="Otillar R.P."/>
            <person name="Penning B.W."/>
            <person name="Salamov A.A."/>
            <person name="Wang Y."/>
            <person name="Zhang L."/>
            <person name="Carpita N.C."/>
            <person name="Freeling M."/>
            <person name="Gingle A.R."/>
            <person name="Hash C.T."/>
            <person name="Keller B."/>
            <person name="Klein P."/>
            <person name="Kresovich S."/>
            <person name="McCann M.C."/>
            <person name="Ming R."/>
            <person name="Peterson D.G."/>
            <person name="Mehboob-ur-Rahman"/>
            <person name="Ware D."/>
            <person name="Westhoff P."/>
            <person name="Mayer K.F."/>
            <person name="Messing J."/>
            <person name="Rokhsar D.S."/>
        </authorList>
    </citation>
    <scope>NUCLEOTIDE SEQUENCE [LARGE SCALE GENOMIC DNA]</scope>
    <source>
        <strain evidence="9">cv. BTx623</strain>
    </source>
</reference>
<feature type="compositionally biased region" description="Low complexity" evidence="7">
    <location>
        <begin position="257"/>
        <end position="266"/>
    </location>
</feature>
<evidence type="ECO:0000256" key="4">
    <source>
        <dbReference type="ARBA" id="ARBA00023163"/>
    </source>
</evidence>
<keyword evidence="3 6" id="KW-0238">DNA-binding</keyword>
<dbReference type="Gene3D" id="6.10.250.2430">
    <property type="match status" value="1"/>
</dbReference>
<protein>
    <recommendedName>
        <fullName evidence="6">Nuclear transcription factor Y subunit</fullName>
    </recommendedName>
</protein>
<comment type="similarity">
    <text evidence="6">Belongs to the NFYA/HAP2 subunit family.</text>
</comment>
<evidence type="ECO:0000256" key="3">
    <source>
        <dbReference type="ARBA" id="ARBA00023125"/>
    </source>
</evidence>
<dbReference type="InParanoid" id="A0A1W0W234"/>
<reference evidence="9" key="2">
    <citation type="journal article" date="2018" name="Plant J.">
        <title>The Sorghum bicolor reference genome: improved assembly, gene annotations, a transcriptome atlas, and signatures of genome organization.</title>
        <authorList>
            <person name="McCormick R.F."/>
            <person name="Truong S.K."/>
            <person name="Sreedasyam A."/>
            <person name="Jenkins J."/>
            <person name="Shu S."/>
            <person name="Sims D."/>
            <person name="Kennedy M."/>
            <person name="Amirebrahimi M."/>
            <person name="Weers B.D."/>
            <person name="McKinley B."/>
            <person name="Mattison A."/>
            <person name="Morishige D.T."/>
            <person name="Grimwood J."/>
            <person name="Schmutz J."/>
            <person name="Mullet J.E."/>
        </authorList>
    </citation>
    <scope>NUCLEOTIDE SEQUENCE [LARGE SCALE GENOMIC DNA]</scope>
    <source>
        <strain evidence="9">cv. BTx623</strain>
    </source>
</reference>
<keyword evidence="2 6" id="KW-0805">Transcription regulation</keyword>
<comment type="subcellular location">
    <subcellularLocation>
        <location evidence="1 6">Nucleus</location>
    </subcellularLocation>
</comment>
<name>A0A1W0W234_SORBI</name>
<dbReference type="PROSITE" id="PS51152">
    <property type="entry name" value="NFYA_HAP2_2"/>
    <property type="match status" value="1"/>
</dbReference>
<evidence type="ECO:0000313" key="8">
    <source>
        <dbReference type="EMBL" id="OQU88458.1"/>
    </source>
</evidence>
<dbReference type="ExpressionAtlas" id="A0A1W0W234">
    <property type="expression patterns" value="baseline"/>
</dbReference>
<dbReference type="Gramene" id="OQU88458">
    <property type="protein sequence ID" value="OQU88458"/>
    <property type="gene ID" value="SORBI_3002G038500"/>
</dbReference>